<dbReference type="AlphaFoldDB" id="A0A0K6H600"/>
<evidence type="ECO:0000313" key="2">
    <source>
        <dbReference type="Proteomes" id="UP000182598"/>
    </source>
</evidence>
<dbReference type="RefSeq" id="WP_055439146.1">
    <property type="nucleotide sequence ID" value="NZ_CYHB01000004.1"/>
</dbReference>
<name>A0A0K6H600_9GAMM</name>
<keyword evidence="2" id="KW-1185">Reference proteome</keyword>
<gene>
    <name evidence="1" type="ORF">Ga0061064_1478</name>
</gene>
<dbReference type="EMBL" id="CYHB01000004">
    <property type="protein sequence ID" value="CUA86416.1"/>
    <property type="molecule type" value="Genomic_DNA"/>
</dbReference>
<organism evidence="1 2">
    <name type="scientific">Pseudidiomarina woesei</name>
    <dbReference type="NCBI Taxonomy" id="1381080"/>
    <lineage>
        <taxon>Bacteria</taxon>
        <taxon>Pseudomonadati</taxon>
        <taxon>Pseudomonadota</taxon>
        <taxon>Gammaproteobacteria</taxon>
        <taxon>Alteromonadales</taxon>
        <taxon>Idiomarinaceae</taxon>
        <taxon>Pseudidiomarina</taxon>
    </lineage>
</organism>
<protein>
    <recommendedName>
        <fullName evidence="3">SIR2-like domain</fullName>
    </recommendedName>
</protein>
<dbReference type="OrthoDB" id="6627477at2"/>
<accession>A0A0K6H600</accession>
<evidence type="ECO:0000313" key="1">
    <source>
        <dbReference type="EMBL" id="CUA86416.1"/>
    </source>
</evidence>
<evidence type="ECO:0008006" key="3">
    <source>
        <dbReference type="Google" id="ProtNLM"/>
    </source>
</evidence>
<proteinExistence type="predicted"/>
<sequence length="508" mass="57697">MEKSKPKVSFFFGAGAEVAYGMPSGGEFALEIFRSISSKDKDQLKEQLAQVETTSNQIAWFPDELGSQRVTVFGKTNFDSVISSTLEARRQDVVAAILNFDKYAERVVNEFAKLDQSVDIPRVLKVLGCEPGTKTFAQEIVLNNSLTGKNLDGLFGSDYFSAYMDIIRKGGFSESYSDNVTMLIRSLIELLIGALGKELVNTLNSNIFKKAPDDVALFDDIGGIFRLDFRRVGLDAFEHLLKEKPFNIRSQELIKNMSDNQYVAYQFLLRLYELIFSSVADYQALVDSHFSYLYQPKKEWGKFCKITTFLFTVHRYMSEQVEQCKKGQGYYEDIKNSNELDIRAIATSNYTNFISRTGCSGIFHLNGKLSDWYDPYKNEITDESNNVFKVPLLFTQSGTKPLTSISMSRRYIDYYDASKKSDVIIVIGYGFNADDGHINTLLRSLIDDEDKKLVVLDYNCNDVGQRKKEIQRSLRCDKKNNIHVLNVDAERLVDGKSWLGAVVGKMHE</sequence>
<dbReference type="Proteomes" id="UP000182598">
    <property type="component" value="Unassembled WGS sequence"/>
</dbReference>
<reference evidence="2" key="1">
    <citation type="submission" date="2015-08" db="EMBL/GenBank/DDBJ databases">
        <authorList>
            <person name="Varghese N."/>
        </authorList>
    </citation>
    <scope>NUCLEOTIDE SEQUENCE [LARGE SCALE GENOMIC DNA]</scope>
    <source>
        <strain evidence="2">DSM 27808</strain>
    </source>
</reference>